<organism evidence="1 2">
    <name type="scientific">Jimgerdemannia flammicorona</name>
    <dbReference type="NCBI Taxonomy" id="994334"/>
    <lineage>
        <taxon>Eukaryota</taxon>
        <taxon>Fungi</taxon>
        <taxon>Fungi incertae sedis</taxon>
        <taxon>Mucoromycota</taxon>
        <taxon>Mucoromycotina</taxon>
        <taxon>Endogonomycetes</taxon>
        <taxon>Endogonales</taxon>
        <taxon>Endogonaceae</taxon>
        <taxon>Jimgerdemannia</taxon>
    </lineage>
</organism>
<protein>
    <submittedName>
        <fullName evidence="1">Uncharacterized protein</fullName>
    </submittedName>
</protein>
<dbReference type="Proteomes" id="UP000268093">
    <property type="component" value="Unassembled WGS sequence"/>
</dbReference>
<keyword evidence="2" id="KW-1185">Reference proteome</keyword>
<evidence type="ECO:0000313" key="1">
    <source>
        <dbReference type="EMBL" id="RUO97083.1"/>
    </source>
</evidence>
<dbReference type="EMBL" id="RBNI01018494">
    <property type="protein sequence ID" value="RUO97083.1"/>
    <property type="molecule type" value="Genomic_DNA"/>
</dbReference>
<accession>A0A433A321</accession>
<sequence length="110" mass="11999">MDNGGLKFLTGLLSEYSSLLSHSPVSPESDCIFKATNLSEVLNPPMRFTRIAPYPFPLHPRPKTQNVQNTLHLPNAVRLPNALRLPTALHLPNALCSNSHTTATVSLASE</sequence>
<evidence type="ECO:0000313" key="2">
    <source>
        <dbReference type="Proteomes" id="UP000268093"/>
    </source>
</evidence>
<reference evidence="1 2" key="1">
    <citation type="journal article" date="2018" name="New Phytol.">
        <title>Phylogenomics of Endogonaceae and evolution of mycorrhizas within Mucoromycota.</title>
        <authorList>
            <person name="Chang Y."/>
            <person name="Desiro A."/>
            <person name="Na H."/>
            <person name="Sandor L."/>
            <person name="Lipzen A."/>
            <person name="Clum A."/>
            <person name="Barry K."/>
            <person name="Grigoriev I.V."/>
            <person name="Martin F.M."/>
            <person name="Stajich J.E."/>
            <person name="Smith M.E."/>
            <person name="Bonito G."/>
            <person name="Spatafora J.W."/>
        </authorList>
    </citation>
    <scope>NUCLEOTIDE SEQUENCE [LARGE SCALE GENOMIC DNA]</scope>
    <source>
        <strain evidence="1 2">GMNB39</strain>
    </source>
</reference>
<name>A0A433A321_9FUNG</name>
<gene>
    <name evidence="1" type="ORF">BC936DRAFT_141007</name>
</gene>
<comment type="caution">
    <text evidence="1">The sequence shown here is derived from an EMBL/GenBank/DDBJ whole genome shotgun (WGS) entry which is preliminary data.</text>
</comment>
<proteinExistence type="predicted"/>
<dbReference type="AlphaFoldDB" id="A0A433A321"/>